<dbReference type="Proteomes" id="UP000594262">
    <property type="component" value="Unplaced"/>
</dbReference>
<organism evidence="1 2">
    <name type="scientific">Clytia hemisphaerica</name>
    <dbReference type="NCBI Taxonomy" id="252671"/>
    <lineage>
        <taxon>Eukaryota</taxon>
        <taxon>Metazoa</taxon>
        <taxon>Cnidaria</taxon>
        <taxon>Hydrozoa</taxon>
        <taxon>Hydroidolina</taxon>
        <taxon>Leptothecata</taxon>
        <taxon>Obeliida</taxon>
        <taxon>Clytiidae</taxon>
        <taxon>Clytia</taxon>
    </lineage>
</organism>
<dbReference type="OrthoDB" id="6159665at2759"/>
<evidence type="ECO:0000313" key="1">
    <source>
        <dbReference type="EnsemblMetazoa" id="CLYHEMP013226.1"/>
    </source>
</evidence>
<accession>A0A7M5WUC6</accession>
<evidence type="ECO:0000313" key="2">
    <source>
        <dbReference type="Proteomes" id="UP000594262"/>
    </source>
</evidence>
<sequence length="119" mass="13934">MKNKQSVYDFENISNKHQYKFVQNINNEAKVLSYVLDKFEDQLIKRKKIIKYVGSSIEGWDTTNEYLPKGLADDSNNDSKLREAEGRFISKENTNKALPAKCCPKDSHHLIQTRFKDYQ</sequence>
<keyword evidence="2" id="KW-1185">Reference proteome</keyword>
<dbReference type="AlphaFoldDB" id="A0A7M5WUC6"/>
<name>A0A7M5WUC6_9CNID</name>
<dbReference type="EnsemblMetazoa" id="CLYHEMT013226.1">
    <property type="protein sequence ID" value="CLYHEMP013226.1"/>
    <property type="gene ID" value="CLYHEMG013226"/>
</dbReference>
<protein>
    <submittedName>
        <fullName evidence="1">Uncharacterized protein</fullName>
    </submittedName>
</protein>
<proteinExistence type="predicted"/>
<reference evidence="1" key="1">
    <citation type="submission" date="2021-01" db="UniProtKB">
        <authorList>
            <consortium name="EnsemblMetazoa"/>
        </authorList>
    </citation>
    <scope>IDENTIFICATION</scope>
</reference>